<feature type="coiled-coil region" evidence="10">
    <location>
        <begin position="122"/>
        <end position="149"/>
    </location>
</feature>
<reference evidence="11 12" key="1">
    <citation type="submission" date="2020-06" db="EMBL/GenBank/DDBJ databases">
        <title>Transcriptomic and genomic resources for Thalictrum thalictroides and T. hernandezii: Facilitating candidate gene discovery in an emerging model plant lineage.</title>
        <authorList>
            <person name="Arias T."/>
            <person name="Riano-Pachon D.M."/>
            <person name="Di Stilio V.S."/>
        </authorList>
    </citation>
    <scope>NUCLEOTIDE SEQUENCE [LARGE SCALE GENOMIC DNA]</scope>
    <source>
        <strain evidence="12">cv. WT478/WT964</strain>
        <tissue evidence="11">Leaves</tissue>
    </source>
</reference>
<keyword evidence="3" id="KW-0158">Chromosome</keyword>
<dbReference type="EMBL" id="JABWDY010036531">
    <property type="protein sequence ID" value="KAF5181144.1"/>
    <property type="molecule type" value="Genomic_DNA"/>
</dbReference>
<evidence type="ECO:0000313" key="11">
    <source>
        <dbReference type="EMBL" id="KAF5181144.1"/>
    </source>
</evidence>
<sequence length="238" mass="27143">MEDGESENVFGNLNPQLFINEVINGVNDVVDEGFEVFEQQALELLGDVSEDETNQLRKDKGVSSISGIIQEALDKRLDMWEKYNLQHCFSVPEGFSLPKTDTSGDTLMDHDACTDAELDKQLDYLREKLSEERRKSEELQRELHAVRKQSITNMLAESVNESLKQLEQTSVQDSFQEMMKMAAELQGKMESLKKKGLAEMESSRTKRIYCPNNDQTLVHPVNGFSDMDLSSLQEFESF</sequence>
<dbReference type="Pfam" id="PF05859">
    <property type="entry name" value="Mis12"/>
    <property type="match status" value="1"/>
</dbReference>
<keyword evidence="9" id="KW-0137">Centromere</keyword>
<evidence type="ECO:0000256" key="10">
    <source>
        <dbReference type="SAM" id="Coils"/>
    </source>
</evidence>
<evidence type="ECO:0000256" key="4">
    <source>
        <dbReference type="ARBA" id="ARBA00022618"/>
    </source>
</evidence>
<protein>
    <submittedName>
        <fullName evidence="11">Mis12-like protein</fullName>
    </submittedName>
</protein>
<evidence type="ECO:0000313" key="12">
    <source>
        <dbReference type="Proteomes" id="UP000554482"/>
    </source>
</evidence>
<keyword evidence="4" id="KW-0132">Cell division</keyword>
<keyword evidence="5" id="KW-0498">Mitosis</keyword>
<evidence type="ECO:0000256" key="7">
    <source>
        <dbReference type="ARBA" id="ARBA00023054"/>
    </source>
</evidence>
<dbReference type="GO" id="GO:0051301">
    <property type="term" value="P:cell division"/>
    <property type="evidence" value="ECO:0007669"/>
    <property type="project" value="UniProtKB-KW"/>
</dbReference>
<dbReference type="InterPro" id="IPR008685">
    <property type="entry name" value="Centromere_Mis12"/>
</dbReference>
<keyword evidence="8" id="KW-0131">Cell cycle</keyword>
<dbReference type="Proteomes" id="UP000554482">
    <property type="component" value="Unassembled WGS sequence"/>
</dbReference>
<evidence type="ECO:0000256" key="9">
    <source>
        <dbReference type="ARBA" id="ARBA00023328"/>
    </source>
</evidence>
<gene>
    <name evidence="11" type="ORF">FRX31_029268</name>
</gene>
<evidence type="ECO:0000256" key="6">
    <source>
        <dbReference type="ARBA" id="ARBA00022838"/>
    </source>
</evidence>
<proteinExistence type="inferred from homology"/>
<dbReference type="PANTHER" id="PTHR14527">
    <property type="entry name" value="PROTEIN MIS12 HOMOLOG"/>
    <property type="match status" value="1"/>
</dbReference>
<dbReference type="GO" id="GO:0005634">
    <property type="term" value="C:nucleus"/>
    <property type="evidence" value="ECO:0007669"/>
    <property type="project" value="InterPro"/>
</dbReference>
<dbReference type="GO" id="GO:0000444">
    <property type="term" value="C:MIS12/MIND type complex"/>
    <property type="evidence" value="ECO:0007669"/>
    <property type="project" value="TreeGrafter"/>
</dbReference>
<dbReference type="GO" id="GO:0051382">
    <property type="term" value="P:kinetochore assembly"/>
    <property type="evidence" value="ECO:0007669"/>
    <property type="project" value="TreeGrafter"/>
</dbReference>
<evidence type="ECO:0000256" key="8">
    <source>
        <dbReference type="ARBA" id="ARBA00023306"/>
    </source>
</evidence>
<dbReference type="PANTHER" id="PTHR14527:SF2">
    <property type="entry name" value="PROTEIN MIS12 HOMOLOG"/>
    <property type="match status" value="1"/>
</dbReference>
<evidence type="ECO:0000256" key="5">
    <source>
        <dbReference type="ARBA" id="ARBA00022776"/>
    </source>
</evidence>
<comment type="subcellular location">
    <subcellularLocation>
        <location evidence="1">Chromosome</location>
        <location evidence="1">Centromere</location>
        <location evidence="1">Kinetochore</location>
    </subcellularLocation>
</comment>
<keyword evidence="12" id="KW-1185">Reference proteome</keyword>
<evidence type="ECO:0000256" key="2">
    <source>
        <dbReference type="ARBA" id="ARBA00008643"/>
    </source>
</evidence>
<dbReference type="AlphaFoldDB" id="A0A7J6V7P7"/>
<comment type="caution">
    <text evidence="11">The sequence shown here is derived from an EMBL/GenBank/DDBJ whole genome shotgun (WGS) entry which is preliminary data.</text>
</comment>
<organism evidence="11 12">
    <name type="scientific">Thalictrum thalictroides</name>
    <name type="common">Rue-anemone</name>
    <name type="synonym">Anemone thalictroides</name>
    <dbReference type="NCBI Taxonomy" id="46969"/>
    <lineage>
        <taxon>Eukaryota</taxon>
        <taxon>Viridiplantae</taxon>
        <taxon>Streptophyta</taxon>
        <taxon>Embryophyta</taxon>
        <taxon>Tracheophyta</taxon>
        <taxon>Spermatophyta</taxon>
        <taxon>Magnoliopsida</taxon>
        <taxon>Ranunculales</taxon>
        <taxon>Ranunculaceae</taxon>
        <taxon>Thalictroideae</taxon>
        <taxon>Thalictrum</taxon>
    </lineage>
</organism>
<keyword evidence="7 10" id="KW-0175">Coiled coil</keyword>
<name>A0A7J6V7P7_THATH</name>
<accession>A0A7J6V7P7</accession>
<evidence type="ECO:0000256" key="1">
    <source>
        <dbReference type="ARBA" id="ARBA00004629"/>
    </source>
</evidence>
<comment type="similarity">
    <text evidence="2">Belongs to the mis12 family.</text>
</comment>
<evidence type="ECO:0000256" key="3">
    <source>
        <dbReference type="ARBA" id="ARBA00022454"/>
    </source>
</evidence>
<dbReference type="OrthoDB" id="1884855at2759"/>
<keyword evidence="6" id="KW-0995">Kinetochore</keyword>
<dbReference type="GO" id="GO:0000070">
    <property type="term" value="P:mitotic sister chromatid segregation"/>
    <property type="evidence" value="ECO:0007669"/>
    <property type="project" value="TreeGrafter"/>
</dbReference>